<dbReference type="Pfam" id="PF03230">
    <property type="entry name" value="Antirestrict"/>
    <property type="match status" value="1"/>
</dbReference>
<dbReference type="AlphaFoldDB" id="A0A3R8YW49"/>
<comment type="caution">
    <text evidence="3">The sequence shown here is derived from an EMBL/GenBank/DDBJ whole genome shotgun (WGS) entry which is preliminary data.</text>
</comment>
<dbReference type="Gene3D" id="3.30.70.3580">
    <property type="entry name" value="Antirestriction protein"/>
    <property type="match status" value="1"/>
</dbReference>
<dbReference type="RefSeq" id="WP_125366547.1">
    <property type="nucleotide sequence ID" value="NZ_JBDPIK010000037.1"/>
</dbReference>
<feature type="compositionally biased region" description="Polar residues" evidence="2">
    <location>
        <begin position="1"/>
        <end position="13"/>
    </location>
</feature>
<proteinExistence type="inferred from homology"/>
<dbReference type="Proteomes" id="UP000275321">
    <property type="component" value="Unassembled WGS sequence"/>
</dbReference>
<sequence length="176" mass="19451">MRTQKVNTATSESAEPFNSGFTESCRVEQPERKMRIVPFLFCSPVGDTLAADWLRRSSDYDGGNWDYFLIPKGVQGKIAPHTIITTQVTTGFIAPAGEQTFKMDIAGNYFSAEVSAQAAGIIATLMVMNGLSWKLSEMGPAYSGLCEGLIARQDALKDYISIIKHPERHLIWRAID</sequence>
<accession>A0A3R8YW49</accession>
<name>A0A3R8YW49_ENTCL</name>
<gene>
    <name evidence="3" type="ORF">EGK68_23100</name>
</gene>
<reference evidence="3 4" key="1">
    <citation type="submission" date="2018-10" db="EMBL/GenBank/DDBJ databases">
        <title>Transmission dynamics of multidrug resistant bacteria on intensive care unit surfaces.</title>
        <authorList>
            <person name="D'Souza A.W."/>
            <person name="Potter R.F."/>
            <person name="Wallace M."/>
            <person name="Shupe A."/>
            <person name="Patel S."/>
            <person name="Sun S."/>
            <person name="Gul D."/>
            <person name="Kwon J.H."/>
            <person name="Andleeb S."/>
            <person name="Burnham C.-A.D."/>
            <person name="Dantas G."/>
        </authorList>
    </citation>
    <scope>NUCLEOTIDE SEQUENCE [LARGE SCALE GENOMIC DNA]</scope>
    <source>
        <strain evidence="3 4">EC_073</strain>
    </source>
</reference>
<evidence type="ECO:0000256" key="1">
    <source>
        <dbReference type="ARBA" id="ARBA00008618"/>
    </source>
</evidence>
<organism evidence="3 4">
    <name type="scientific">Enterobacter cloacae</name>
    <dbReference type="NCBI Taxonomy" id="550"/>
    <lineage>
        <taxon>Bacteria</taxon>
        <taxon>Pseudomonadati</taxon>
        <taxon>Pseudomonadota</taxon>
        <taxon>Gammaproteobacteria</taxon>
        <taxon>Enterobacterales</taxon>
        <taxon>Enterobacteriaceae</taxon>
        <taxon>Enterobacter</taxon>
        <taxon>Enterobacter cloacae complex</taxon>
    </lineage>
</organism>
<dbReference type="InterPro" id="IPR004914">
    <property type="entry name" value="Antirestrict"/>
</dbReference>
<comment type="similarity">
    <text evidence="1">Belongs to the antirestriction protein family.</text>
</comment>
<dbReference type="InterPro" id="IPR042297">
    <property type="entry name" value="Antirestriction_sf"/>
</dbReference>
<evidence type="ECO:0000313" key="3">
    <source>
        <dbReference type="EMBL" id="RSB26229.1"/>
    </source>
</evidence>
<evidence type="ECO:0000256" key="2">
    <source>
        <dbReference type="SAM" id="MobiDB-lite"/>
    </source>
</evidence>
<feature type="region of interest" description="Disordered" evidence="2">
    <location>
        <begin position="1"/>
        <end position="20"/>
    </location>
</feature>
<protein>
    <submittedName>
        <fullName evidence="3">Antirestriction protein</fullName>
    </submittedName>
</protein>
<evidence type="ECO:0000313" key="4">
    <source>
        <dbReference type="Proteomes" id="UP000275321"/>
    </source>
</evidence>
<dbReference type="EMBL" id="RHWT01000047">
    <property type="protein sequence ID" value="RSB26229.1"/>
    <property type="molecule type" value="Genomic_DNA"/>
</dbReference>